<evidence type="ECO:0000313" key="2">
    <source>
        <dbReference type="EMBL" id="TQM40185.1"/>
    </source>
</evidence>
<evidence type="ECO:0000313" key="3">
    <source>
        <dbReference type="Proteomes" id="UP000320773"/>
    </source>
</evidence>
<sequence>MSLKIYGNLSPAVGKEEKYTIKAPFEEFNLFPPPLQPIDHKVKWYIYVLENGKWRKTKENEKTGETVSYTFTQKSLSRKGIKIEAQRGFETASEVIKPQRAEEQAILKVELLNAQENKPTKPFSYGQTVVAKATCTGMEYQMINLTLWEDDAKGAAHSPINQKNRATTKTVEVKRGIAKTSFKLMPSFAKMAEAFQTNGGEGKLHEYYVTASLRNLQSASNNIDVNALEEPAPPVKKKIPVQDPKKPKPNVPKPSTPTKSSVKKEITEVKIFKTSDTTLKVHVYYNGLQGKKIRFKLMEDDGGYLVDDELINQVFDLPKNSDCMYIDIDLKKVSKSKGDDMLEGSEQELFVDIEVLETASHHKTATLNVNNSGFKQDPVDDTNKVVKVAVEEKKKEDGTCECKQYDLIWGDKVSCDERKKVVEVSKNLGVNPNWLMAVMALESAKTFSPSIDNGIGYVGLIQFGKDAATTVGTTQSKLIKMTFIEQMDYVQKFLIGNKTKYKTLVDLYLSVLYPSACGHGSERDYVVLKGKAYKNNPLFFEEEDEITRNRKGKIISRHPKVGGNTYVWEVDLAIKSVYAQGSPHKAKIFSCGVDTQNKTQSKCKCKKTHIDLRDSIKWQSQFDSQWGNRSAQNVACWKTSQQILTKSGLGSTSGYPTGAIQLAKETDNHTKISYLPEGLKAGINYIDQELEINHPVLVGVNHDLNYRGEKNVDHTTDHFVVIIGRNCDDKGAFYLFYEVGTSYKQSGASDDNKLYILTDRIEGKTSYNSAKTYQISQVRLNK</sequence>
<evidence type="ECO:0000256" key="1">
    <source>
        <dbReference type="SAM" id="MobiDB-lite"/>
    </source>
</evidence>
<proteinExistence type="predicted"/>
<gene>
    <name evidence="2" type="ORF">BC670_1057</name>
</gene>
<dbReference type="EMBL" id="VFPJ01000001">
    <property type="protein sequence ID" value="TQM40185.1"/>
    <property type="molecule type" value="Genomic_DNA"/>
</dbReference>
<comment type="caution">
    <text evidence="2">The sequence shown here is derived from an EMBL/GenBank/DDBJ whole genome shotgun (WGS) entry which is preliminary data.</text>
</comment>
<reference evidence="2 3" key="1">
    <citation type="submission" date="2019-06" db="EMBL/GenBank/DDBJ databases">
        <title>Genomic Encyclopedia of Archaeal and Bacterial Type Strains, Phase II (KMG-II): from individual species to whole genera.</title>
        <authorList>
            <person name="Goeker M."/>
        </authorList>
    </citation>
    <scope>NUCLEOTIDE SEQUENCE [LARGE SCALE GENOMIC DNA]</scope>
    <source>
        <strain evidence="2 3">DSM 24789</strain>
    </source>
</reference>
<feature type="region of interest" description="Disordered" evidence="1">
    <location>
        <begin position="227"/>
        <end position="262"/>
    </location>
</feature>
<dbReference type="RefSeq" id="WP_089079741.1">
    <property type="nucleotide sequence ID" value="NZ_VFPJ01000001.1"/>
</dbReference>
<protein>
    <submittedName>
        <fullName evidence="2">Uncharacterized protein</fullName>
    </submittedName>
</protein>
<accession>A0A543G2C2</accession>
<dbReference type="Proteomes" id="UP000320773">
    <property type="component" value="Unassembled WGS sequence"/>
</dbReference>
<dbReference type="AlphaFoldDB" id="A0A543G2C2"/>
<organism evidence="2 3">
    <name type="scientific">Flavobacterium branchiophilum</name>
    <dbReference type="NCBI Taxonomy" id="55197"/>
    <lineage>
        <taxon>Bacteria</taxon>
        <taxon>Pseudomonadati</taxon>
        <taxon>Bacteroidota</taxon>
        <taxon>Flavobacteriia</taxon>
        <taxon>Flavobacteriales</taxon>
        <taxon>Flavobacteriaceae</taxon>
        <taxon>Flavobacterium</taxon>
    </lineage>
</organism>
<name>A0A543G2C2_9FLAO</name>